<organism evidence="5 6">
    <name type="scientific">Luteolibacter flavescens</name>
    <dbReference type="NCBI Taxonomy" id="1859460"/>
    <lineage>
        <taxon>Bacteria</taxon>
        <taxon>Pseudomonadati</taxon>
        <taxon>Verrucomicrobiota</taxon>
        <taxon>Verrucomicrobiia</taxon>
        <taxon>Verrucomicrobiales</taxon>
        <taxon>Verrucomicrobiaceae</taxon>
        <taxon>Luteolibacter</taxon>
    </lineage>
</organism>
<dbReference type="InterPro" id="IPR036737">
    <property type="entry name" value="OmpA-like_sf"/>
</dbReference>
<dbReference type="RefSeq" id="WP_264499528.1">
    <property type="nucleotide sequence ID" value="NZ_JAPDDS010000001.1"/>
</dbReference>
<sequence length="477" mass="52438">MKYRTPSPYIVSAIAAAAMITLPPAMMGQEPANPGSTPLKDRSEKVSPRSQPVEDKSRRASTESTPLEDEKREAGDRTQPAGKDAKPIRDDDFKANRRSTPERDTNEKASPDAEKTTDRSPQKASPDARKTTDRTSDKADPYSAKVRDSDAKKANSESRVTSPDQRRRTAPNENLPAPEIGTAESDVMKARDELAVAHDQRKLDIKGRADAGKMVQEILGKHSNLSRAEMNRSNQSAARRQARGDRRIAADFLRQRLKGEADLRQMPPFFRNAATDEDEKEIGRPAVPEPYFVHEGRRHAFYPSREDIPAVLLASGALGRVTVTSAGELQSPVFAAHIPAEYSQRDVWVVSYPVATDSTITSHDILFREGSTEFADGHAYDMVLALTDAMLDPGFAQTRFVIEGHASAEGTTSDNQLLSQLRAEAIVRELVRGGVSADRLIPVGYGESESHHPADAPEKLLSQDRRVVISRIDGPMD</sequence>
<dbReference type="PROSITE" id="PS51123">
    <property type="entry name" value="OMPA_2"/>
    <property type="match status" value="1"/>
</dbReference>
<dbReference type="SUPFAM" id="SSF103088">
    <property type="entry name" value="OmpA-like"/>
    <property type="match status" value="1"/>
</dbReference>
<accession>A0ABT3FJ24</accession>
<keyword evidence="3" id="KW-0732">Signal</keyword>
<keyword evidence="1" id="KW-0472">Membrane</keyword>
<feature type="compositionally biased region" description="Basic and acidic residues" evidence="2">
    <location>
        <begin position="39"/>
        <end position="61"/>
    </location>
</feature>
<name>A0ABT3FJ24_9BACT</name>
<evidence type="ECO:0000256" key="3">
    <source>
        <dbReference type="SAM" id="SignalP"/>
    </source>
</evidence>
<dbReference type="CDD" id="cd07185">
    <property type="entry name" value="OmpA_C-like"/>
    <property type="match status" value="1"/>
</dbReference>
<evidence type="ECO:0000256" key="1">
    <source>
        <dbReference type="PROSITE-ProRule" id="PRU00473"/>
    </source>
</evidence>
<reference evidence="5 6" key="1">
    <citation type="submission" date="2022-10" db="EMBL/GenBank/DDBJ databases">
        <title>Luteolibacter flavescens strain MCCC 1K03193, whole genome shotgun sequencing project.</title>
        <authorList>
            <person name="Zhao G."/>
            <person name="Shen L."/>
        </authorList>
    </citation>
    <scope>NUCLEOTIDE SEQUENCE [LARGE SCALE GENOMIC DNA]</scope>
    <source>
        <strain evidence="5 6">MCCC 1K03193</strain>
    </source>
</reference>
<evidence type="ECO:0000259" key="4">
    <source>
        <dbReference type="PROSITE" id="PS51123"/>
    </source>
</evidence>
<proteinExistence type="predicted"/>
<dbReference type="Gene3D" id="3.30.1330.60">
    <property type="entry name" value="OmpA-like domain"/>
    <property type="match status" value="1"/>
</dbReference>
<feature type="region of interest" description="Disordered" evidence="2">
    <location>
        <begin position="25"/>
        <end position="185"/>
    </location>
</feature>
<dbReference type="EMBL" id="JAPDDS010000001">
    <property type="protein sequence ID" value="MCW1883569.1"/>
    <property type="molecule type" value="Genomic_DNA"/>
</dbReference>
<evidence type="ECO:0000313" key="5">
    <source>
        <dbReference type="EMBL" id="MCW1883569.1"/>
    </source>
</evidence>
<feature type="domain" description="OmpA-like" evidence="4">
    <location>
        <begin position="354"/>
        <end position="475"/>
    </location>
</feature>
<dbReference type="InterPro" id="IPR050330">
    <property type="entry name" value="Bact_OuterMem_StrucFunc"/>
</dbReference>
<keyword evidence="6" id="KW-1185">Reference proteome</keyword>
<dbReference type="PANTHER" id="PTHR30329">
    <property type="entry name" value="STATOR ELEMENT OF FLAGELLAR MOTOR COMPLEX"/>
    <property type="match status" value="1"/>
</dbReference>
<feature type="chain" id="PRO_5046153904" evidence="3">
    <location>
        <begin position="28"/>
        <end position="477"/>
    </location>
</feature>
<feature type="compositionally biased region" description="Basic and acidic residues" evidence="2">
    <location>
        <begin position="83"/>
        <end position="156"/>
    </location>
</feature>
<comment type="caution">
    <text evidence="5">The sequence shown here is derived from an EMBL/GenBank/DDBJ whole genome shotgun (WGS) entry which is preliminary data.</text>
</comment>
<dbReference type="InterPro" id="IPR006665">
    <property type="entry name" value="OmpA-like"/>
</dbReference>
<gene>
    <name evidence="5" type="ORF">OKA04_02445</name>
</gene>
<dbReference type="PANTHER" id="PTHR30329:SF21">
    <property type="entry name" value="LIPOPROTEIN YIAD-RELATED"/>
    <property type="match status" value="1"/>
</dbReference>
<evidence type="ECO:0000256" key="2">
    <source>
        <dbReference type="SAM" id="MobiDB-lite"/>
    </source>
</evidence>
<dbReference type="Proteomes" id="UP001207930">
    <property type="component" value="Unassembled WGS sequence"/>
</dbReference>
<evidence type="ECO:0000313" key="6">
    <source>
        <dbReference type="Proteomes" id="UP001207930"/>
    </source>
</evidence>
<dbReference type="Pfam" id="PF00691">
    <property type="entry name" value="OmpA"/>
    <property type="match status" value="1"/>
</dbReference>
<protein>
    <submittedName>
        <fullName evidence="5">OmpA family protein</fullName>
    </submittedName>
</protein>
<feature type="signal peptide" evidence="3">
    <location>
        <begin position="1"/>
        <end position="27"/>
    </location>
</feature>